<evidence type="ECO:0000313" key="2">
    <source>
        <dbReference type="EMBL" id="PLB54844.1"/>
    </source>
</evidence>
<name>A0A2I2GPP0_9EURO</name>
<keyword evidence="1" id="KW-0812">Transmembrane</keyword>
<comment type="caution">
    <text evidence="2">The sequence shown here is derived from an EMBL/GenBank/DDBJ whole genome shotgun (WGS) entry which is preliminary data.</text>
</comment>
<dbReference type="EMBL" id="MSFO01000001">
    <property type="protein sequence ID" value="PLB54844.1"/>
    <property type="molecule type" value="Genomic_DNA"/>
</dbReference>
<accession>A0A2I2GPP0</accession>
<dbReference type="RefSeq" id="XP_024710146.1">
    <property type="nucleotide sequence ID" value="XM_024848257.1"/>
</dbReference>
<evidence type="ECO:0000313" key="3">
    <source>
        <dbReference type="Proteomes" id="UP000234275"/>
    </source>
</evidence>
<proteinExistence type="predicted"/>
<dbReference type="AlphaFoldDB" id="A0A2I2GPP0"/>
<protein>
    <submittedName>
        <fullName evidence="2">Uncharacterized protein</fullName>
    </submittedName>
</protein>
<keyword evidence="3" id="KW-1185">Reference proteome</keyword>
<dbReference type="GeneID" id="36555956"/>
<dbReference type="VEuPathDB" id="FungiDB:P170DRAFT_432418"/>
<dbReference type="Proteomes" id="UP000234275">
    <property type="component" value="Unassembled WGS sequence"/>
</dbReference>
<gene>
    <name evidence="2" type="ORF">P170DRAFT_432418</name>
</gene>
<reference evidence="2 3" key="1">
    <citation type="submission" date="2016-12" db="EMBL/GenBank/DDBJ databases">
        <title>The genomes of Aspergillus section Nigri reveals drivers in fungal speciation.</title>
        <authorList>
            <consortium name="DOE Joint Genome Institute"/>
            <person name="Vesth T.C."/>
            <person name="Nybo J."/>
            <person name="Theobald S."/>
            <person name="Brandl J."/>
            <person name="Frisvad J.C."/>
            <person name="Nielsen K.F."/>
            <person name="Lyhne E.K."/>
            <person name="Kogle M.E."/>
            <person name="Kuo A."/>
            <person name="Riley R."/>
            <person name="Clum A."/>
            <person name="Nolan M."/>
            <person name="Lipzen A."/>
            <person name="Salamov A."/>
            <person name="Henrissat B."/>
            <person name="Wiebenga A."/>
            <person name="De Vries R.P."/>
            <person name="Grigoriev I.V."/>
            <person name="Mortensen U.H."/>
            <person name="Andersen M.R."/>
            <person name="Baker S.E."/>
        </authorList>
    </citation>
    <scope>NUCLEOTIDE SEQUENCE [LARGE SCALE GENOMIC DNA]</scope>
    <source>
        <strain evidence="2 3">IBT 23096</strain>
    </source>
</reference>
<organism evidence="2 3">
    <name type="scientific">Aspergillus steynii IBT 23096</name>
    <dbReference type="NCBI Taxonomy" id="1392250"/>
    <lineage>
        <taxon>Eukaryota</taxon>
        <taxon>Fungi</taxon>
        <taxon>Dikarya</taxon>
        <taxon>Ascomycota</taxon>
        <taxon>Pezizomycotina</taxon>
        <taxon>Eurotiomycetes</taxon>
        <taxon>Eurotiomycetidae</taxon>
        <taxon>Eurotiales</taxon>
        <taxon>Aspergillaceae</taxon>
        <taxon>Aspergillus</taxon>
        <taxon>Aspergillus subgen. Circumdati</taxon>
    </lineage>
</organism>
<evidence type="ECO:0000256" key="1">
    <source>
        <dbReference type="SAM" id="Phobius"/>
    </source>
</evidence>
<sequence length="54" mass="5960">MWIPLSEGQRAIAPLFLFLFFSVSLQVALVPVLSRSLLLGIPPSCNISFPQFTP</sequence>
<keyword evidence="1" id="KW-1133">Transmembrane helix</keyword>
<feature type="transmembrane region" description="Helical" evidence="1">
    <location>
        <begin position="12"/>
        <end position="33"/>
    </location>
</feature>
<keyword evidence="1" id="KW-0472">Membrane</keyword>